<gene>
    <name evidence="1" type="ORF">BP5553_09394</name>
</gene>
<accession>A0A370TCL6</accession>
<dbReference type="Proteomes" id="UP000254866">
    <property type="component" value="Unassembled WGS sequence"/>
</dbReference>
<dbReference type="GeneID" id="43602243"/>
<organism evidence="1 2">
    <name type="scientific">Venustampulla echinocandica</name>
    <dbReference type="NCBI Taxonomy" id="2656787"/>
    <lineage>
        <taxon>Eukaryota</taxon>
        <taxon>Fungi</taxon>
        <taxon>Dikarya</taxon>
        <taxon>Ascomycota</taxon>
        <taxon>Pezizomycotina</taxon>
        <taxon>Leotiomycetes</taxon>
        <taxon>Helotiales</taxon>
        <taxon>Pleuroascaceae</taxon>
        <taxon>Venustampulla</taxon>
    </lineage>
</organism>
<dbReference type="InterPro" id="IPR012337">
    <property type="entry name" value="RNaseH-like_sf"/>
</dbReference>
<protein>
    <recommendedName>
        <fullName evidence="3">DUF659 domain-containing protein</fullName>
    </recommendedName>
</protein>
<evidence type="ECO:0000313" key="1">
    <source>
        <dbReference type="EMBL" id="RDL31992.1"/>
    </source>
</evidence>
<dbReference type="RefSeq" id="XP_031865924.1">
    <property type="nucleotide sequence ID" value="XM_032018017.1"/>
</dbReference>
<evidence type="ECO:0000313" key="2">
    <source>
        <dbReference type="Proteomes" id="UP000254866"/>
    </source>
</evidence>
<name>A0A370TCL6_9HELO</name>
<sequence length="260" mass="29663">MVTCDQYQNHLQETGKQTPSFHARAKLDRETRNRAATVSIASLFNSPRKQNREQLFAKAVYTSTIAFSTFQTPEWIEFFKALDFKVPNPKKLANKLLNHYYDQVKEEVQEELTKDRVEKWSSFATDTCDTQRSLWACIHSTPGLEHVHSVPCDSHGLQLIIKDLLDLNKDGNKEVIPSALRDFFKLLAKVIAFFASSGKQLALFRDIQRSNTSKVKALIATVLTRWGTQVRQIKSILDNELALKSFAIHPDTTKTINPII</sequence>
<dbReference type="AlphaFoldDB" id="A0A370TCL6"/>
<reference evidence="1 2" key="1">
    <citation type="journal article" date="2018" name="IMA Fungus">
        <title>IMA Genome-F 9: Draft genome sequence of Annulohypoxylon stygium, Aspergillus mulundensis, Berkeleyomyces basicola (syn. Thielaviopsis basicola), Ceratocystis smalleyi, two Cercospora beticola strains, Coleophoma cylindrospora, Fusarium fracticaudum, Phialophora cf. hyalina, and Morchella septimelata.</title>
        <authorList>
            <person name="Wingfield B.D."/>
            <person name="Bills G.F."/>
            <person name="Dong Y."/>
            <person name="Huang W."/>
            <person name="Nel W.J."/>
            <person name="Swalarsk-Parry B.S."/>
            <person name="Vaghefi N."/>
            <person name="Wilken P.M."/>
            <person name="An Z."/>
            <person name="de Beer Z.W."/>
            <person name="De Vos L."/>
            <person name="Chen L."/>
            <person name="Duong T.A."/>
            <person name="Gao Y."/>
            <person name="Hammerbacher A."/>
            <person name="Kikkert J.R."/>
            <person name="Li Y."/>
            <person name="Li H."/>
            <person name="Li K."/>
            <person name="Li Q."/>
            <person name="Liu X."/>
            <person name="Ma X."/>
            <person name="Naidoo K."/>
            <person name="Pethybridge S.J."/>
            <person name="Sun J."/>
            <person name="Steenkamp E.T."/>
            <person name="van der Nest M.A."/>
            <person name="van Wyk S."/>
            <person name="Wingfield M.J."/>
            <person name="Xiong C."/>
            <person name="Yue Q."/>
            <person name="Zhang X."/>
        </authorList>
    </citation>
    <scope>NUCLEOTIDE SEQUENCE [LARGE SCALE GENOMIC DNA]</scope>
    <source>
        <strain evidence="1 2">BP 5553</strain>
    </source>
</reference>
<proteinExistence type="predicted"/>
<dbReference type="SUPFAM" id="SSF53098">
    <property type="entry name" value="Ribonuclease H-like"/>
    <property type="match status" value="1"/>
</dbReference>
<dbReference type="EMBL" id="NPIC01000011">
    <property type="protein sequence ID" value="RDL31992.1"/>
    <property type="molecule type" value="Genomic_DNA"/>
</dbReference>
<comment type="caution">
    <text evidence="1">The sequence shown here is derived from an EMBL/GenBank/DDBJ whole genome shotgun (WGS) entry which is preliminary data.</text>
</comment>
<dbReference type="OrthoDB" id="4347799at2759"/>
<keyword evidence="2" id="KW-1185">Reference proteome</keyword>
<evidence type="ECO:0008006" key="3">
    <source>
        <dbReference type="Google" id="ProtNLM"/>
    </source>
</evidence>